<sequence>MPLKPGTYRIRYVAPGNVYAVTGEDKQPPQVQAVNQLPGPLADKYNWVLRAPDEKIKDQWTIGQWVESKVESKSEPDYLGWGRPSRKGVQTEDPNPFDFNPEIRAEKEAEREGILQWPDQPVLYTTITQNWQITETLDGKEDINKTSYNIKIPTEIDNVVSAVAVENGHLITKNYPVHVEHGLSHKLPAWQFIPI</sequence>
<dbReference type="Proteomes" id="UP000290288">
    <property type="component" value="Unassembled WGS sequence"/>
</dbReference>
<dbReference type="EMBL" id="SDEE01000115">
    <property type="protein sequence ID" value="RXW21245.1"/>
    <property type="molecule type" value="Genomic_DNA"/>
</dbReference>
<dbReference type="Gene3D" id="2.80.10.50">
    <property type="match status" value="1"/>
</dbReference>
<keyword evidence="3" id="KW-1185">Reference proteome</keyword>
<gene>
    <name evidence="2" type="ORF">EST38_g4606</name>
</gene>
<evidence type="ECO:0000256" key="1">
    <source>
        <dbReference type="SAM" id="MobiDB-lite"/>
    </source>
</evidence>
<dbReference type="OrthoDB" id="10364750at2759"/>
<protein>
    <submittedName>
        <fullName evidence="2">Uncharacterized protein</fullName>
    </submittedName>
</protein>
<organism evidence="2 3">
    <name type="scientific">Candolleomyces aberdarensis</name>
    <dbReference type="NCBI Taxonomy" id="2316362"/>
    <lineage>
        <taxon>Eukaryota</taxon>
        <taxon>Fungi</taxon>
        <taxon>Dikarya</taxon>
        <taxon>Basidiomycota</taxon>
        <taxon>Agaricomycotina</taxon>
        <taxon>Agaricomycetes</taxon>
        <taxon>Agaricomycetidae</taxon>
        <taxon>Agaricales</taxon>
        <taxon>Agaricineae</taxon>
        <taxon>Psathyrellaceae</taxon>
        <taxon>Candolleomyces</taxon>
    </lineage>
</organism>
<dbReference type="AlphaFoldDB" id="A0A4Q2DQU6"/>
<comment type="caution">
    <text evidence="2">The sequence shown here is derived from an EMBL/GenBank/DDBJ whole genome shotgun (WGS) entry which is preliminary data.</text>
</comment>
<proteinExistence type="predicted"/>
<name>A0A4Q2DQU6_9AGAR</name>
<accession>A0A4Q2DQU6</accession>
<reference evidence="2 3" key="1">
    <citation type="submission" date="2019-01" db="EMBL/GenBank/DDBJ databases">
        <title>Draft genome sequence of Psathyrella aberdarensis IHI B618.</title>
        <authorList>
            <person name="Buettner E."/>
            <person name="Kellner H."/>
        </authorList>
    </citation>
    <scope>NUCLEOTIDE SEQUENCE [LARGE SCALE GENOMIC DNA]</scope>
    <source>
        <strain evidence="2 3">IHI B618</strain>
    </source>
</reference>
<evidence type="ECO:0000313" key="3">
    <source>
        <dbReference type="Proteomes" id="UP000290288"/>
    </source>
</evidence>
<feature type="region of interest" description="Disordered" evidence="1">
    <location>
        <begin position="76"/>
        <end position="98"/>
    </location>
</feature>
<evidence type="ECO:0000313" key="2">
    <source>
        <dbReference type="EMBL" id="RXW21245.1"/>
    </source>
</evidence>